<name>A0AAJ5ZD58_AERCA</name>
<keyword evidence="1" id="KW-0614">Plasmid</keyword>
<dbReference type="Proteomes" id="UP001218423">
    <property type="component" value="Plasmid pAC1520"/>
</dbReference>
<sequence length="149" mass="16681">MQLTAEGQLAKGDKIKIVGKSESDSQTITVKEVIDVDGHEEVIINKRKNRKNRYFITNMVLDGTSWAKSVTKLIEKKTMQLTAEGQLAKGDKIKIVGKSESDSQTITVKEVIDVDGHEEVIINKRKNRYFITNMVLDGTSWAKSVTKIS</sequence>
<evidence type="ECO:0000313" key="1">
    <source>
        <dbReference type="EMBL" id="WFG00320.1"/>
    </source>
</evidence>
<evidence type="ECO:0000313" key="2">
    <source>
        <dbReference type="Proteomes" id="UP001218423"/>
    </source>
</evidence>
<dbReference type="AlphaFoldDB" id="A0AAJ5ZD58"/>
<accession>A0AAJ5ZD58</accession>
<protein>
    <submittedName>
        <fullName evidence="1">Uncharacterized protein</fullName>
    </submittedName>
</protein>
<dbReference type="EMBL" id="CP120943">
    <property type="protein sequence ID" value="WFG00320.1"/>
    <property type="molecule type" value="Genomic_DNA"/>
</dbReference>
<organism evidence="1 2">
    <name type="scientific">Aeromonas caviae</name>
    <name type="common">Aeromonas punctata</name>
    <dbReference type="NCBI Taxonomy" id="648"/>
    <lineage>
        <taxon>Bacteria</taxon>
        <taxon>Pseudomonadati</taxon>
        <taxon>Pseudomonadota</taxon>
        <taxon>Gammaproteobacteria</taxon>
        <taxon>Aeromonadales</taxon>
        <taxon>Aeromonadaceae</taxon>
        <taxon>Aeromonas</taxon>
    </lineage>
</organism>
<proteinExistence type="predicted"/>
<geneLocation type="plasmid" evidence="1 2">
    <name>pAC1520</name>
</geneLocation>
<gene>
    <name evidence="1" type="ORF">P5S46_21395</name>
</gene>
<reference evidence="1" key="1">
    <citation type="submission" date="2023-03" db="EMBL/GenBank/DDBJ databases">
        <title>Aeromonas caviae strain AC1520.</title>
        <authorList>
            <person name="Xie T."/>
            <person name="Zhang Q."/>
            <person name="Deng J."/>
            <person name="Li X."/>
        </authorList>
    </citation>
    <scope>NUCLEOTIDE SEQUENCE</scope>
    <source>
        <strain evidence="1">AC1520</strain>
        <plasmid evidence="1">pAC1520</plasmid>
    </source>
</reference>
<dbReference type="RefSeq" id="WP_128342801.1">
    <property type="nucleotide sequence ID" value="NZ_CAWOMG010000077.1"/>
</dbReference>